<gene>
    <name evidence="2" type="ORF">MMEN_LOCUS7914</name>
</gene>
<evidence type="ECO:0000256" key="1">
    <source>
        <dbReference type="SAM" id="MobiDB-lite"/>
    </source>
</evidence>
<evidence type="ECO:0000313" key="2">
    <source>
        <dbReference type="EMBL" id="CAG5896869.1"/>
    </source>
</evidence>
<feature type="non-terminal residue" evidence="2">
    <location>
        <position position="177"/>
    </location>
</feature>
<feature type="compositionally biased region" description="Basic and acidic residues" evidence="1">
    <location>
        <begin position="115"/>
        <end position="150"/>
    </location>
</feature>
<feature type="region of interest" description="Disordered" evidence="1">
    <location>
        <begin position="114"/>
        <end position="177"/>
    </location>
</feature>
<reference evidence="2" key="1">
    <citation type="submission" date="2021-05" db="EMBL/GenBank/DDBJ databases">
        <authorList>
            <person name="Tigano A."/>
        </authorList>
    </citation>
    <scope>NUCLEOTIDE SEQUENCE</scope>
</reference>
<comment type="caution">
    <text evidence="2">The sequence shown here is derived from an EMBL/GenBank/DDBJ whole genome shotgun (WGS) entry which is preliminary data.</text>
</comment>
<keyword evidence="3" id="KW-1185">Reference proteome</keyword>
<dbReference type="EMBL" id="CAJRST010007779">
    <property type="protein sequence ID" value="CAG5896869.1"/>
    <property type="molecule type" value="Genomic_DNA"/>
</dbReference>
<dbReference type="AlphaFoldDB" id="A0A8S4AYQ7"/>
<accession>A0A8S4AYQ7</accession>
<evidence type="ECO:0000313" key="3">
    <source>
        <dbReference type="Proteomes" id="UP000677803"/>
    </source>
</evidence>
<sequence length="177" mass="19831">RQVFDTRGGGVSAAARGMTAGRLLAVVDAQVIPLLDFTEAEESNGKKDGSLQNLGLKIFKRGVHFWGLAEEKGVQVPGFRNISSQEALHCDGLWRGATIDAMCWIRRRPLLVQTEKQERSPGIEPENKREHVERKDKNKDVKVELDEGRWDPCSGSRGGGKQERGELMKKENTRRHT</sequence>
<protein>
    <submittedName>
        <fullName evidence="2">(Atlantic silverside) hypothetical protein</fullName>
    </submittedName>
</protein>
<proteinExistence type="predicted"/>
<feature type="non-terminal residue" evidence="2">
    <location>
        <position position="1"/>
    </location>
</feature>
<organism evidence="2 3">
    <name type="scientific">Menidia menidia</name>
    <name type="common">Atlantic silverside</name>
    <dbReference type="NCBI Taxonomy" id="238744"/>
    <lineage>
        <taxon>Eukaryota</taxon>
        <taxon>Metazoa</taxon>
        <taxon>Chordata</taxon>
        <taxon>Craniata</taxon>
        <taxon>Vertebrata</taxon>
        <taxon>Euteleostomi</taxon>
        <taxon>Actinopterygii</taxon>
        <taxon>Neopterygii</taxon>
        <taxon>Teleostei</taxon>
        <taxon>Neoteleostei</taxon>
        <taxon>Acanthomorphata</taxon>
        <taxon>Ovalentaria</taxon>
        <taxon>Atherinomorphae</taxon>
        <taxon>Atheriniformes</taxon>
        <taxon>Atherinopsidae</taxon>
        <taxon>Menidiinae</taxon>
        <taxon>Menidia</taxon>
    </lineage>
</organism>
<name>A0A8S4AYQ7_9TELE</name>
<feature type="compositionally biased region" description="Basic and acidic residues" evidence="1">
    <location>
        <begin position="160"/>
        <end position="171"/>
    </location>
</feature>
<dbReference type="Proteomes" id="UP000677803">
    <property type="component" value="Unassembled WGS sequence"/>
</dbReference>